<accession>A0ACB9N1R0</accession>
<name>A0ACB9N1R0_9MYRT</name>
<gene>
    <name evidence="1" type="ORF">MLD38_028763</name>
</gene>
<proteinExistence type="predicted"/>
<reference evidence="2" key="1">
    <citation type="journal article" date="2023" name="Front. Plant Sci.">
        <title>Chromosomal-level genome assembly of Melastoma candidum provides insights into trichome evolution.</title>
        <authorList>
            <person name="Zhong Y."/>
            <person name="Wu W."/>
            <person name="Sun C."/>
            <person name="Zou P."/>
            <person name="Liu Y."/>
            <person name="Dai S."/>
            <person name="Zhou R."/>
        </authorList>
    </citation>
    <scope>NUCLEOTIDE SEQUENCE [LARGE SCALE GENOMIC DNA]</scope>
</reference>
<dbReference type="EMBL" id="CM042887">
    <property type="protein sequence ID" value="KAI4330475.1"/>
    <property type="molecule type" value="Genomic_DNA"/>
</dbReference>
<comment type="caution">
    <text evidence="1">The sequence shown here is derived from an EMBL/GenBank/DDBJ whole genome shotgun (WGS) entry which is preliminary data.</text>
</comment>
<dbReference type="Proteomes" id="UP001057402">
    <property type="component" value="Chromosome 8"/>
</dbReference>
<sequence length="680" mass="74718">MRSEPGDPSSQPLPMANPNKPIPVADAVYALQSHLLDAVATAPQLRAAGTLLCRSDYDDVVTERSIAGSCGYPLCPKQLPGDRKTRKGRYKISLKEHRVYDLEETYMYCSSRCVVESRTFREGLEADRCLTAERSRIDEVMRMFQRDEGGGVDGVEDALARLTVRENNCAVPGEAGVEVDWRFNAIEGYVPKSDQQSNNRGKREAKPKNSKPSKKDFVIDDMNFTSIIITEDEYSVSKFPTKSGESSSRPVSKGLGQVAHEITQSHDTLLPKPSAESHMTDGNNLEELKGKSSVVFIEDKHHPGSLPSTSNDEAVGCSLQSNEMKGECVGSSDNEIFKPSSSSKVSKILKSSLKSTDAKRLHRSVTWADEKHGNGNLHRIKELEENGEHPVPLEIDHVQDDEHLMWLSSAGACAVALSRAAEAVASGDYEAADAASEAGLIVLPRPPDLNGSVDQDEGDLEEDLDDLESERPSVKWPRKPGDPNYDLFDSEDSWFDAPPDGFSLSLSPFATMWGALFAWVTSSSLAYIYGQEESSHEEYVQVKNREYPGKAVLPDGRSSEIKQTIGGCLARALPELVSELRLPVPIYILEQGLGQLLETMSFLDPLPAFRIKQWQVVLLLFMDALSVSRIPALTSHMAHKQPLLQKVLLGSQVSAEEYEIMKDLLIPLGRAPHLAALSGA</sequence>
<organism evidence="1 2">
    <name type="scientific">Melastoma candidum</name>
    <dbReference type="NCBI Taxonomy" id="119954"/>
    <lineage>
        <taxon>Eukaryota</taxon>
        <taxon>Viridiplantae</taxon>
        <taxon>Streptophyta</taxon>
        <taxon>Embryophyta</taxon>
        <taxon>Tracheophyta</taxon>
        <taxon>Spermatophyta</taxon>
        <taxon>Magnoliopsida</taxon>
        <taxon>eudicotyledons</taxon>
        <taxon>Gunneridae</taxon>
        <taxon>Pentapetalae</taxon>
        <taxon>rosids</taxon>
        <taxon>malvids</taxon>
        <taxon>Myrtales</taxon>
        <taxon>Melastomataceae</taxon>
        <taxon>Melastomatoideae</taxon>
        <taxon>Melastomateae</taxon>
        <taxon>Melastoma</taxon>
    </lineage>
</organism>
<evidence type="ECO:0000313" key="2">
    <source>
        <dbReference type="Proteomes" id="UP001057402"/>
    </source>
</evidence>
<keyword evidence="2" id="KW-1185">Reference proteome</keyword>
<evidence type="ECO:0000313" key="1">
    <source>
        <dbReference type="EMBL" id="KAI4330475.1"/>
    </source>
</evidence>
<protein>
    <submittedName>
        <fullName evidence="1">Uncharacterized protein</fullName>
    </submittedName>
</protein>